<evidence type="ECO:0000256" key="2">
    <source>
        <dbReference type="SAM" id="Phobius"/>
    </source>
</evidence>
<name>A0ABR9P8F9_9ACTN</name>
<accession>A0ABR9P8F9</accession>
<feature type="transmembrane region" description="Helical" evidence="2">
    <location>
        <begin position="12"/>
        <end position="30"/>
    </location>
</feature>
<reference evidence="3 4" key="1">
    <citation type="submission" date="2020-09" db="EMBL/GenBank/DDBJ databases">
        <title>Diversity and distribution of actinomycetes associated with coral in the coast of Hainan.</title>
        <authorList>
            <person name="Li F."/>
        </authorList>
    </citation>
    <scope>NUCLEOTIDE SEQUENCE [LARGE SCALE GENOMIC DNA]</scope>
    <source>
        <strain evidence="3 4">HNM0947</strain>
    </source>
</reference>
<dbReference type="EMBL" id="JADBGI010000013">
    <property type="protein sequence ID" value="MBE3000126.1"/>
    <property type="molecule type" value="Genomic_DNA"/>
</dbReference>
<keyword evidence="2" id="KW-1133">Transmembrane helix</keyword>
<protein>
    <recommendedName>
        <fullName evidence="5">Mce-associated membrane protein</fullName>
    </recommendedName>
</protein>
<feature type="region of interest" description="Disordered" evidence="1">
    <location>
        <begin position="37"/>
        <end position="76"/>
    </location>
</feature>
<dbReference type="Proteomes" id="UP000806528">
    <property type="component" value="Unassembled WGS sequence"/>
</dbReference>
<comment type="caution">
    <text evidence="3">The sequence shown here is derived from an EMBL/GenBank/DDBJ whole genome shotgun (WGS) entry which is preliminary data.</text>
</comment>
<sequence>MPNPLSEQAQRRVIIALIVALIAFGVYFFVSGFGDDGEEQAAPEDEQGGREGQGTAESPDGFSTVEPSPIPTTGEEDIDVLDWFPFSEDELLAAGAKAREFGEAYGTIDYNEDPEVYFAGMEELATDEYADVLSENTRAGAFWEEGSEAGAVAEGRAEVESVRTYGGDSITFVVEVQSITETADSGFDEDLGEFAVTVTSEGQGWQVHDFQPAEAGQHGEE</sequence>
<organism evidence="3 4">
    <name type="scientific">Nocardiopsis coralli</name>
    <dbReference type="NCBI Taxonomy" id="2772213"/>
    <lineage>
        <taxon>Bacteria</taxon>
        <taxon>Bacillati</taxon>
        <taxon>Actinomycetota</taxon>
        <taxon>Actinomycetes</taxon>
        <taxon>Streptosporangiales</taxon>
        <taxon>Nocardiopsidaceae</taxon>
        <taxon>Nocardiopsis</taxon>
    </lineage>
</organism>
<evidence type="ECO:0008006" key="5">
    <source>
        <dbReference type="Google" id="ProtNLM"/>
    </source>
</evidence>
<keyword evidence="2" id="KW-0812">Transmembrane</keyword>
<keyword evidence="2" id="KW-0472">Membrane</keyword>
<evidence type="ECO:0000313" key="3">
    <source>
        <dbReference type="EMBL" id="MBE3000126.1"/>
    </source>
</evidence>
<evidence type="ECO:0000256" key="1">
    <source>
        <dbReference type="SAM" id="MobiDB-lite"/>
    </source>
</evidence>
<gene>
    <name evidence="3" type="ORF">IDM40_15635</name>
</gene>
<keyword evidence="4" id="KW-1185">Reference proteome</keyword>
<proteinExistence type="predicted"/>
<feature type="compositionally biased region" description="Acidic residues" evidence="1">
    <location>
        <begin position="37"/>
        <end position="46"/>
    </location>
</feature>
<evidence type="ECO:0000313" key="4">
    <source>
        <dbReference type="Proteomes" id="UP000806528"/>
    </source>
</evidence>
<dbReference type="RefSeq" id="WP_193122746.1">
    <property type="nucleotide sequence ID" value="NZ_JADBGI010000013.1"/>
</dbReference>